<sequence>MPLFEITFIVGTGVLFAAEGKLTVFLYPAGILSLPGVFSENTPFSSVSIPRHCLSSVGGLDNNGSFGTLDF</sequence>
<comment type="caution">
    <text evidence="1">The sequence shown here is derived from an EMBL/GenBank/DDBJ whole genome shotgun (WGS) entry which is preliminary data.</text>
</comment>
<dbReference type="EMBL" id="PXYY01000018">
    <property type="protein sequence ID" value="PSJ80727.1"/>
    <property type="molecule type" value="Genomic_DNA"/>
</dbReference>
<evidence type="ECO:0000313" key="1">
    <source>
        <dbReference type="EMBL" id="PSJ80727.1"/>
    </source>
</evidence>
<name>A0A2P7U186_9NEIS</name>
<dbReference type="AlphaFoldDB" id="A0A2P7U186"/>
<keyword evidence="2" id="KW-1185">Reference proteome</keyword>
<organism evidence="1 2">
    <name type="scientific">Neisseria iguanae</name>
    <dbReference type="NCBI Taxonomy" id="90242"/>
    <lineage>
        <taxon>Bacteria</taxon>
        <taxon>Pseudomonadati</taxon>
        <taxon>Pseudomonadota</taxon>
        <taxon>Betaproteobacteria</taxon>
        <taxon>Neisseriales</taxon>
        <taxon>Neisseriaceae</taxon>
        <taxon>Neisseria</taxon>
    </lineage>
</organism>
<dbReference type="RefSeq" id="WP_170064804.1">
    <property type="nucleotide sequence ID" value="NZ_PXYY01000018.1"/>
</dbReference>
<evidence type="ECO:0000313" key="2">
    <source>
        <dbReference type="Proteomes" id="UP000241868"/>
    </source>
</evidence>
<gene>
    <name evidence="1" type="ORF">C7N83_04645</name>
</gene>
<dbReference type="Proteomes" id="UP000241868">
    <property type="component" value="Unassembled WGS sequence"/>
</dbReference>
<accession>A0A2P7U186</accession>
<protein>
    <submittedName>
        <fullName evidence="1">Uncharacterized protein</fullName>
    </submittedName>
</protein>
<reference evidence="1 2" key="1">
    <citation type="submission" date="2018-03" db="EMBL/GenBank/DDBJ databases">
        <title>Neisseria weixii sp. nov., isolated from the intestinal contents of Tibetan Plateau pika (Ochotona curzoniae) in Yushu, Qinghai Province, China.</title>
        <authorList>
            <person name="Gui Z."/>
        </authorList>
    </citation>
    <scope>NUCLEOTIDE SEQUENCE [LARGE SCALE GENOMIC DNA]</scope>
    <source>
        <strain evidence="1 2">ATCC 51483</strain>
    </source>
</reference>
<proteinExistence type="predicted"/>